<name>A0ABY1CCX5_9FIRM</name>
<organism evidence="2 3">
    <name type="scientific">Lacrimispora sphenoides JCM 1415</name>
    <dbReference type="NCBI Taxonomy" id="1297793"/>
    <lineage>
        <taxon>Bacteria</taxon>
        <taxon>Bacillati</taxon>
        <taxon>Bacillota</taxon>
        <taxon>Clostridia</taxon>
        <taxon>Lachnospirales</taxon>
        <taxon>Lachnospiraceae</taxon>
        <taxon>Lacrimispora</taxon>
    </lineage>
</organism>
<accession>A0ABY1CCX5</accession>
<dbReference type="InterPro" id="IPR029044">
    <property type="entry name" value="Nucleotide-diphossugar_trans"/>
</dbReference>
<dbReference type="RefSeq" id="WP_054790108.1">
    <property type="nucleotide sequence ID" value="NZ_LT630003.1"/>
</dbReference>
<dbReference type="EMBL" id="LT630003">
    <property type="protein sequence ID" value="SET93880.1"/>
    <property type="molecule type" value="Genomic_DNA"/>
</dbReference>
<dbReference type="Gene3D" id="3.90.550.10">
    <property type="entry name" value="Spore Coat Polysaccharide Biosynthesis Protein SpsA, Chain A"/>
    <property type="match status" value="1"/>
</dbReference>
<dbReference type="PANTHER" id="PTHR22916">
    <property type="entry name" value="GLYCOSYLTRANSFERASE"/>
    <property type="match status" value="1"/>
</dbReference>
<evidence type="ECO:0000313" key="3">
    <source>
        <dbReference type="Proteomes" id="UP000198970"/>
    </source>
</evidence>
<sequence>MEQVIIYIQAFNAETTIERALNSILNQTHEKWICYCVDNGSIDKTGSIIEKYAQIDGRIRLERLERNNIWYFFDALPSILDNYNGGYFTVLDSDDEYMPTFLEKMLFEIDMNDLEIASCGSEFIKASTNTVMSARKTNNTLILEGESFGGYFASYHQFMRTIWAKLYHIPLIKQCNFDLSRQVCYGGDTIFAIETFRHAKRAGIFPEILHRYYVSPKSSSYQFMPLRIDSDRLLFEFTCDFLLNKAGYLTSRNESFLLIVYMNAIKDTVAVLLNSQASIETKISGVIDIFTHKYTEKIITKNDWDLTLFSRASVLGQRQDFFTDVINWMFALDEVPDALVQGYCDVGERLCDAIGEPEGALSFRGIREVYEMRQN</sequence>
<dbReference type="InterPro" id="IPR001173">
    <property type="entry name" value="Glyco_trans_2-like"/>
</dbReference>
<dbReference type="CDD" id="cd00761">
    <property type="entry name" value="Glyco_tranf_GTA_type"/>
    <property type="match status" value="1"/>
</dbReference>
<protein>
    <submittedName>
        <fullName evidence="2">Glycosyl transferase family 2</fullName>
    </submittedName>
</protein>
<keyword evidence="2" id="KW-0808">Transferase</keyword>
<evidence type="ECO:0000259" key="1">
    <source>
        <dbReference type="Pfam" id="PF00535"/>
    </source>
</evidence>
<dbReference type="PANTHER" id="PTHR22916:SF3">
    <property type="entry name" value="UDP-GLCNAC:BETAGAL BETA-1,3-N-ACETYLGLUCOSAMINYLTRANSFERASE-LIKE PROTEIN 1"/>
    <property type="match status" value="1"/>
</dbReference>
<gene>
    <name evidence="2" type="ORF">SAMN02745906_3200</name>
</gene>
<dbReference type="Proteomes" id="UP000198970">
    <property type="component" value="Chromosome I"/>
</dbReference>
<evidence type="ECO:0000313" key="2">
    <source>
        <dbReference type="EMBL" id="SET93880.1"/>
    </source>
</evidence>
<feature type="domain" description="Glycosyltransferase 2-like" evidence="1">
    <location>
        <begin position="6"/>
        <end position="137"/>
    </location>
</feature>
<dbReference type="Pfam" id="PF00535">
    <property type="entry name" value="Glycos_transf_2"/>
    <property type="match status" value="1"/>
</dbReference>
<dbReference type="SUPFAM" id="SSF53448">
    <property type="entry name" value="Nucleotide-diphospho-sugar transferases"/>
    <property type="match status" value="1"/>
</dbReference>
<dbReference type="GO" id="GO:0016740">
    <property type="term" value="F:transferase activity"/>
    <property type="evidence" value="ECO:0007669"/>
    <property type="project" value="UniProtKB-KW"/>
</dbReference>
<keyword evidence="3" id="KW-1185">Reference proteome</keyword>
<proteinExistence type="predicted"/>
<reference evidence="2 3" key="1">
    <citation type="submission" date="2016-10" db="EMBL/GenBank/DDBJ databases">
        <authorList>
            <person name="Varghese N."/>
            <person name="Submissions S."/>
        </authorList>
    </citation>
    <scope>NUCLEOTIDE SEQUENCE [LARGE SCALE GENOMIC DNA]</scope>
    <source>
        <strain evidence="2 3">ATCC 19403</strain>
    </source>
</reference>